<dbReference type="PANTHER" id="PTHR42643:SF24">
    <property type="entry name" value="IONOTROPIC RECEPTOR 60A"/>
    <property type="match status" value="1"/>
</dbReference>
<dbReference type="SMART" id="SM00079">
    <property type="entry name" value="PBPe"/>
    <property type="match status" value="1"/>
</dbReference>
<protein>
    <submittedName>
        <fullName evidence="17">Uncharacterized protein</fullName>
    </submittedName>
</protein>
<dbReference type="Proteomes" id="UP001286313">
    <property type="component" value="Unassembled WGS sequence"/>
</dbReference>
<keyword evidence="7" id="KW-0406">Ion transport</keyword>
<keyword evidence="18" id="KW-1185">Reference proteome</keyword>
<evidence type="ECO:0000256" key="2">
    <source>
        <dbReference type="ARBA" id="ARBA00008685"/>
    </source>
</evidence>
<feature type="chain" id="PRO_5042210053" evidence="14">
    <location>
        <begin position="19"/>
        <end position="444"/>
    </location>
</feature>
<feature type="transmembrane region" description="Helical" evidence="13">
    <location>
        <begin position="405"/>
        <end position="425"/>
    </location>
</feature>
<reference evidence="17" key="1">
    <citation type="submission" date="2023-10" db="EMBL/GenBank/DDBJ databases">
        <title>Genome assemblies of two species of porcelain crab, Petrolisthes cinctipes and Petrolisthes manimaculis (Anomura: Porcellanidae).</title>
        <authorList>
            <person name="Angst P."/>
        </authorList>
    </citation>
    <scope>NUCLEOTIDE SEQUENCE</scope>
    <source>
        <strain evidence="17">PB745_01</strain>
        <tissue evidence="17">Gill</tissue>
    </source>
</reference>
<dbReference type="InterPro" id="IPR052192">
    <property type="entry name" value="Insect_Ionotropic_Sensory_Rcpt"/>
</dbReference>
<organism evidence="17 18">
    <name type="scientific">Petrolisthes cinctipes</name>
    <name type="common">Flat porcelain crab</name>
    <dbReference type="NCBI Taxonomy" id="88211"/>
    <lineage>
        <taxon>Eukaryota</taxon>
        <taxon>Metazoa</taxon>
        <taxon>Ecdysozoa</taxon>
        <taxon>Arthropoda</taxon>
        <taxon>Crustacea</taxon>
        <taxon>Multicrustacea</taxon>
        <taxon>Malacostraca</taxon>
        <taxon>Eumalacostraca</taxon>
        <taxon>Eucarida</taxon>
        <taxon>Decapoda</taxon>
        <taxon>Pleocyemata</taxon>
        <taxon>Anomura</taxon>
        <taxon>Galatheoidea</taxon>
        <taxon>Porcellanidae</taxon>
        <taxon>Petrolisthes</taxon>
    </lineage>
</organism>
<dbReference type="InterPro" id="IPR019594">
    <property type="entry name" value="Glu/Gly-bd"/>
</dbReference>
<evidence type="ECO:0000256" key="5">
    <source>
        <dbReference type="ARBA" id="ARBA00022692"/>
    </source>
</evidence>
<keyword evidence="12" id="KW-0407">Ion channel</keyword>
<feature type="transmembrane region" description="Helical" evidence="13">
    <location>
        <begin position="210"/>
        <end position="236"/>
    </location>
</feature>
<dbReference type="SMART" id="SM00918">
    <property type="entry name" value="Lig_chan-Glu_bd"/>
    <property type="match status" value="1"/>
</dbReference>
<dbReference type="Pfam" id="PF00060">
    <property type="entry name" value="Lig_chan"/>
    <property type="match status" value="1"/>
</dbReference>
<dbReference type="InterPro" id="IPR001320">
    <property type="entry name" value="Iontro_rcpt_C"/>
</dbReference>
<dbReference type="Gene3D" id="1.10.287.70">
    <property type="match status" value="1"/>
</dbReference>
<keyword evidence="11" id="KW-1071">Ligand-gated ion channel</keyword>
<sequence>MCVCEIILLVAGCTIVNEQQQQDFQLKHWIPWCRLHHGEDGRITITGPTRTLVDIFAQYMNFDYEIIPPPDGVFGGELPNGSWTGMIGMLQRKEVELALGPFTITRKREVVCDMSVPVAHDNKALFMVRPGIQSDMKGFLNTFTLEVWLMILVSMGAVSVAMMSLMWMEANVFTSTTRTTNIVTRSLMWTVQTLSQESSEWLPRRTEGRLLVTTWLLASLVFMSSYSGILTAMLTVPRVTIPIDSLADLVSQSRTPWRLEESSSMYQYFQDTTDGLRRQVFTGMGGVFRDCWKSRHDISEGNFVAVCDEITMKKSMSWDFSTTGRCHLYISREKIISVSSAVAFQAGSPYLATANRIILSLRGGGLLDKWLSDHITNTSQCLRPPSTDRRDGIAALNLESLGGPFLFLAGGMCVGFLSLLCEVVIARASGGSRSDGSNKQTGSL</sequence>
<dbReference type="SUPFAM" id="SSF53850">
    <property type="entry name" value="Periplasmic binding protein-like II"/>
    <property type="match status" value="1"/>
</dbReference>
<dbReference type="AlphaFoldDB" id="A0AAE1FLB1"/>
<evidence type="ECO:0000256" key="8">
    <source>
        <dbReference type="ARBA" id="ARBA00023136"/>
    </source>
</evidence>
<evidence type="ECO:0000256" key="1">
    <source>
        <dbReference type="ARBA" id="ARBA00004651"/>
    </source>
</evidence>
<comment type="caution">
    <text evidence="17">The sequence shown here is derived from an EMBL/GenBank/DDBJ whole genome shotgun (WGS) entry which is preliminary data.</text>
</comment>
<keyword evidence="14" id="KW-0732">Signal</keyword>
<dbReference type="PANTHER" id="PTHR42643">
    <property type="entry name" value="IONOTROPIC RECEPTOR 20A-RELATED"/>
    <property type="match status" value="1"/>
</dbReference>
<dbReference type="GO" id="GO:0005886">
    <property type="term" value="C:plasma membrane"/>
    <property type="evidence" value="ECO:0007669"/>
    <property type="project" value="UniProtKB-SubCell"/>
</dbReference>
<keyword evidence="6 13" id="KW-1133">Transmembrane helix</keyword>
<comment type="similarity">
    <text evidence="2">Belongs to the glutamate-gated ion channel (TC 1.A.10.1) family.</text>
</comment>
<evidence type="ECO:0000256" key="6">
    <source>
        <dbReference type="ARBA" id="ARBA00022989"/>
    </source>
</evidence>
<dbReference type="Pfam" id="PF10613">
    <property type="entry name" value="Lig_chan-Glu_bd"/>
    <property type="match status" value="1"/>
</dbReference>
<feature type="transmembrane region" description="Helical" evidence="13">
    <location>
        <begin position="147"/>
        <end position="168"/>
    </location>
</feature>
<proteinExistence type="inferred from homology"/>
<accession>A0AAE1FLB1</accession>
<evidence type="ECO:0000256" key="3">
    <source>
        <dbReference type="ARBA" id="ARBA00022448"/>
    </source>
</evidence>
<keyword evidence="10" id="KW-0325">Glycoprotein</keyword>
<evidence type="ECO:0000256" key="9">
    <source>
        <dbReference type="ARBA" id="ARBA00023170"/>
    </source>
</evidence>
<evidence type="ECO:0000256" key="7">
    <source>
        <dbReference type="ARBA" id="ARBA00023065"/>
    </source>
</evidence>
<dbReference type="EMBL" id="JAWQEG010001857">
    <property type="protein sequence ID" value="KAK3876209.1"/>
    <property type="molecule type" value="Genomic_DNA"/>
</dbReference>
<evidence type="ECO:0000256" key="10">
    <source>
        <dbReference type="ARBA" id="ARBA00023180"/>
    </source>
</evidence>
<keyword evidence="9" id="KW-0675">Receptor</keyword>
<gene>
    <name evidence="17" type="ORF">Pcinc_018978</name>
</gene>
<evidence type="ECO:0000313" key="18">
    <source>
        <dbReference type="Proteomes" id="UP001286313"/>
    </source>
</evidence>
<keyword evidence="8 13" id="KW-0472">Membrane</keyword>
<comment type="subcellular location">
    <subcellularLocation>
        <location evidence="1">Cell membrane</location>
        <topology evidence="1">Multi-pass membrane protein</topology>
    </subcellularLocation>
</comment>
<dbReference type="GO" id="GO:0050906">
    <property type="term" value="P:detection of stimulus involved in sensory perception"/>
    <property type="evidence" value="ECO:0007669"/>
    <property type="project" value="UniProtKB-ARBA"/>
</dbReference>
<evidence type="ECO:0000313" key="17">
    <source>
        <dbReference type="EMBL" id="KAK3876209.1"/>
    </source>
</evidence>
<evidence type="ECO:0000256" key="12">
    <source>
        <dbReference type="ARBA" id="ARBA00023303"/>
    </source>
</evidence>
<evidence type="ECO:0000256" key="4">
    <source>
        <dbReference type="ARBA" id="ARBA00022475"/>
    </source>
</evidence>
<evidence type="ECO:0000259" key="15">
    <source>
        <dbReference type="SMART" id="SM00079"/>
    </source>
</evidence>
<evidence type="ECO:0000256" key="14">
    <source>
        <dbReference type="SAM" id="SignalP"/>
    </source>
</evidence>
<feature type="domain" description="Ionotropic glutamate receptor L-glutamate and glycine-binding" evidence="16">
    <location>
        <begin position="31"/>
        <end position="92"/>
    </location>
</feature>
<feature type="signal peptide" evidence="14">
    <location>
        <begin position="1"/>
        <end position="18"/>
    </location>
</feature>
<keyword evidence="4" id="KW-1003">Cell membrane</keyword>
<keyword evidence="5 13" id="KW-0812">Transmembrane</keyword>
<name>A0AAE1FLB1_PETCI</name>
<evidence type="ECO:0000256" key="13">
    <source>
        <dbReference type="SAM" id="Phobius"/>
    </source>
</evidence>
<feature type="domain" description="Ionotropic glutamate receptor C-terminal" evidence="15">
    <location>
        <begin position="42"/>
        <end position="373"/>
    </location>
</feature>
<keyword evidence="3" id="KW-0813">Transport</keyword>
<evidence type="ECO:0000256" key="11">
    <source>
        <dbReference type="ARBA" id="ARBA00023286"/>
    </source>
</evidence>
<dbReference type="GO" id="GO:0015276">
    <property type="term" value="F:ligand-gated monoatomic ion channel activity"/>
    <property type="evidence" value="ECO:0007669"/>
    <property type="project" value="InterPro"/>
</dbReference>
<dbReference type="Gene3D" id="3.40.190.10">
    <property type="entry name" value="Periplasmic binding protein-like II"/>
    <property type="match status" value="1"/>
</dbReference>
<evidence type="ECO:0000259" key="16">
    <source>
        <dbReference type="SMART" id="SM00918"/>
    </source>
</evidence>